<accession>A0A6G1FVL2</accession>
<organism evidence="2">
    <name type="scientific">Eremomyces bilateralis CBS 781.70</name>
    <dbReference type="NCBI Taxonomy" id="1392243"/>
    <lineage>
        <taxon>Eukaryota</taxon>
        <taxon>Fungi</taxon>
        <taxon>Dikarya</taxon>
        <taxon>Ascomycota</taxon>
        <taxon>Pezizomycotina</taxon>
        <taxon>Dothideomycetes</taxon>
        <taxon>Dothideomycetes incertae sedis</taxon>
        <taxon>Eremomycetales</taxon>
        <taxon>Eremomycetaceae</taxon>
        <taxon>Eremomyces</taxon>
    </lineage>
</organism>
<protein>
    <submittedName>
        <fullName evidence="2 4">Uncharacterized protein</fullName>
    </submittedName>
</protein>
<evidence type="ECO:0000256" key="1">
    <source>
        <dbReference type="SAM" id="MobiDB-lite"/>
    </source>
</evidence>
<evidence type="ECO:0000313" key="4">
    <source>
        <dbReference type="RefSeq" id="XP_033531353.1"/>
    </source>
</evidence>
<keyword evidence="3" id="KW-1185">Reference proteome</keyword>
<feature type="compositionally biased region" description="Basic and acidic residues" evidence="1">
    <location>
        <begin position="386"/>
        <end position="398"/>
    </location>
</feature>
<dbReference type="OrthoDB" id="3357341at2759"/>
<dbReference type="RefSeq" id="XP_033531353.1">
    <property type="nucleotide sequence ID" value="XM_033680046.1"/>
</dbReference>
<feature type="region of interest" description="Disordered" evidence="1">
    <location>
        <begin position="250"/>
        <end position="525"/>
    </location>
</feature>
<dbReference type="GeneID" id="54420616"/>
<dbReference type="Proteomes" id="UP000504638">
    <property type="component" value="Unplaced"/>
</dbReference>
<reference evidence="4" key="2">
    <citation type="submission" date="2020-04" db="EMBL/GenBank/DDBJ databases">
        <authorList>
            <consortium name="NCBI Genome Project"/>
        </authorList>
    </citation>
    <scope>NUCLEOTIDE SEQUENCE</scope>
    <source>
        <strain evidence="4">CBS 781.70</strain>
    </source>
</reference>
<gene>
    <name evidence="2 4" type="ORF">P152DRAFT_461108</name>
</gene>
<reference evidence="4" key="3">
    <citation type="submission" date="2025-04" db="UniProtKB">
        <authorList>
            <consortium name="RefSeq"/>
        </authorList>
    </citation>
    <scope>IDENTIFICATION</scope>
    <source>
        <strain evidence="4">CBS 781.70</strain>
    </source>
</reference>
<feature type="compositionally biased region" description="Pro residues" evidence="1">
    <location>
        <begin position="434"/>
        <end position="448"/>
    </location>
</feature>
<evidence type="ECO:0000313" key="3">
    <source>
        <dbReference type="Proteomes" id="UP000504638"/>
    </source>
</evidence>
<dbReference type="AlphaFoldDB" id="A0A6G1FVL2"/>
<feature type="compositionally biased region" description="Basic and acidic residues" evidence="1">
    <location>
        <begin position="350"/>
        <end position="379"/>
    </location>
</feature>
<sequence length="525" mass="57980">MLDENLPTFYLKPSPDGVRHHEAYYLTYHGSEPEATYTYKHLDPASPTSKATYASALFDAFNPSILYGEVNVTPEWLQPTLSQDEIRKNGGQVPAPQPIIPQSFAIQLYDPDQQVTVTQKLASWGGNPSYTFSMPIRTFRLPTKSSLDRGLDDPAADATTPRINFIWKREGKLSKDWTCFLTGKSTDPKKKKSKEPDIAVALFSRMQEVTIYQSNFSRVDMEDPKGLEIVLLLSIGVIRDLYLGGLKDTFNIHGGGESRKNSGGLLTIGRDRKSSSPAQPTFGAVASTSIPPTSAPPGQSAAVAGLYAPPPARPGAYQSGPTTNHPPPPGTQSWQPPTQPHSAPQPDARMTAERRKRDEAEAKRIRKMLEVEEREAEKERKRREKAIKEETERLKKQFGDQSSMLSQAGKGRGTQYHRPPPNITVGPNGLPYRPAQPHPHTAPLPLRPNPSSQLRPSQPHYPPRPNTGYLNPGPPSHVRPHSAMGHSSSGQLRPSQPAPPKKKSFWNLRGDDSAAKLNKKRSSIF</sequence>
<proteinExistence type="predicted"/>
<dbReference type="EMBL" id="ML975170">
    <property type="protein sequence ID" value="KAF1809722.1"/>
    <property type="molecule type" value="Genomic_DNA"/>
</dbReference>
<reference evidence="2 4" key="1">
    <citation type="submission" date="2020-01" db="EMBL/GenBank/DDBJ databases">
        <authorList>
            <consortium name="DOE Joint Genome Institute"/>
            <person name="Haridas S."/>
            <person name="Albert R."/>
            <person name="Binder M."/>
            <person name="Bloem J."/>
            <person name="Labutti K."/>
            <person name="Salamov A."/>
            <person name="Andreopoulos B."/>
            <person name="Baker S.E."/>
            <person name="Barry K."/>
            <person name="Bills G."/>
            <person name="Bluhm B.H."/>
            <person name="Cannon C."/>
            <person name="Castanera R."/>
            <person name="Culley D.E."/>
            <person name="Daum C."/>
            <person name="Ezra D."/>
            <person name="Gonzalez J.B."/>
            <person name="Henrissat B."/>
            <person name="Kuo A."/>
            <person name="Liang C."/>
            <person name="Lipzen A."/>
            <person name="Lutzoni F."/>
            <person name="Magnuson J."/>
            <person name="Mondo S."/>
            <person name="Nolan M."/>
            <person name="Ohm R."/>
            <person name="Pangilinan J."/>
            <person name="Park H.-J."/>
            <person name="Ramirez L."/>
            <person name="Alfaro M."/>
            <person name="Sun H."/>
            <person name="Tritt A."/>
            <person name="Yoshinaga Y."/>
            <person name="Zwiers L.-H."/>
            <person name="Turgeon B.G."/>
            <person name="Goodwin S.B."/>
            <person name="Spatafora J.W."/>
            <person name="Crous P.W."/>
            <person name="Grigoriev I.V."/>
        </authorList>
    </citation>
    <scope>NUCLEOTIDE SEQUENCE</scope>
    <source>
        <strain evidence="2 4">CBS 781.70</strain>
    </source>
</reference>
<feature type="compositionally biased region" description="Polar residues" evidence="1">
    <location>
        <begin position="485"/>
        <end position="494"/>
    </location>
</feature>
<name>A0A6G1FVL2_9PEZI</name>
<evidence type="ECO:0000313" key="2">
    <source>
        <dbReference type="EMBL" id="KAF1809722.1"/>
    </source>
</evidence>